<dbReference type="EMBL" id="CAHIKZ030000968">
    <property type="protein sequence ID" value="CAE1247231.1"/>
    <property type="molecule type" value="Genomic_DNA"/>
</dbReference>
<organism evidence="1 2">
    <name type="scientific">Acanthosepion pharaonis</name>
    <name type="common">Pharaoh cuttlefish</name>
    <name type="synonym">Sepia pharaonis</name>
    <dbReference type="NCBI Taxonomy" id="158019"/>
    <lineage>
        <taxon>Eukaryota</taxon>
        <taxon>Metazoa</taxon>
        <taxon>Spiralia</taxon>
        <taxon>Lophotrochozoa</taxon>
        <taxon>Mollusca</taxon>
        <taxon>Cephalopoda</taxon>
        <taxon>Coleoidea</taxon>
        <taxon>Decapodiformes</taxon>
        <taxon>Sepiida</taxon>
        <taxon>Sepiina</taxon>
        <taxon>Sepiidae</taxon>
        <taxon>Acanthosepion</taxon>
    </lineage>
</organism>
<gene>
    <name evidence="1" type="ORF">SPHA_25611</name>
</gene>
<comment type="caution">
    <text evidence="1">The sequence shown here is derived from an EMBL/GenBank/DDBJ whole genome shotgun (WGS) entry which is preliminary data.</text>
</comment>
<evidence type="ECO:0000313" key="2">
    <source>
        <dbReference type="Proteomes" id="UP000597762"/>
    </source>
</evidence>
<dbReference type="OrthoDB" id="10569444at2759"/>
<evidence type="ECO:0000313" key="1">
    <source>
        <dbReference type="EMBL" id="CAE1247231.1"/>
    </source>
</evidence>
<sequence length="199" mass="22630">MDHSLVSCKVRLTAKKIHHSKTKGLPCINTCHSNDPETSRRFQTIFSAKVNTSSLSATDIDSRWHHLHDAIYTSALTAFRKKYRQNANWYTAHWDEMQPVSKAKRQALLTYKQNPCISTRDAIRAAHSKAQQTARHCANNYWRNLYSMIEMAANSGNARGLYAGIKTTPSPTPIKTTPLKSKALEITDQGKQLKHWVEH</sequence>
<accession>A0A812BRJ9</accession>
<keyword evidence="2" id="KW-1185">Reference proteome</keyword>
<dbReference type="Proteomes" id="UP000597762">
    <property type="component" value="Unassembled WGS sequence"/>
</dbReference>
<dbReference type="AlphaFoldDB" id="A0A812BRJ9"/>
<name>A0A812BRJ9_ACAPH</name>
<proteinExistence type="predicted"/>
<protein>
    <submittedName>
        <fullName evidence="1">Uncharacterized protein</fullName>
    </submittedName>
</protein>
<reference evidence="1" key="1">
    <citation type="submission" date="2021-01" db="EMBL/GenBank/DDBJ databases">
        <authorList>
            <person name="Li R."/>
            <person name="Bekaert M."/>
        </authorList>
    </citation>
    <scope>NUCLEOTIDE SEQUENCE</scope>
    <source>
        <strain evidence="1">Farmed</strain>
    </source>
</reference>